<evidence type="ECO:0000259" key="1">
    <source>
        <dbReference type="Pfam" id="PF00931"/>
    </source>
</evidence>
<feature type="non-terminal residue" evidence="2">
    <location>
        <position position="1"/>
    </location>
</feature>
<accession>F8QZ69</accession>
<dbReference type="InterPro" id="IPR002182">
    <property type="entry name" value="NB-ARC"/>
</dbReference>
<protein>
    <submittedName>
        <fullName evidence="2">NBS-LRR disease resistance protein</fullName>
    </submittedName>
</protein>
<dbReference type="Gene3D" id="3.40.50.300">
    <property type="entry name" value="P-loop containing nucleotide triphosphate hydrolases"/>
    <property type="match status" value="1"/>
</dbReference>
<evidence type="ECO:0000313" key="2">
    <source>
        <dbReference type="EMBL" id="AEH49841.1"/>
    </source>
</evidence>
<dbReference type="AlphaFoldDB" id="F8QZ69"/>
<dbReference type="PANTHER" id="PTHR11017:SF573">
    <property type="entry name" value="ADP-RIBOSYL CYCLASE_CYCLIC ADP-RIBOSE HYDROLASE"/>
    <property type="match status" value="1"/>
</dbReference>
<dbReference type="Pfam" id="PF00931">
    <property type="entry name" value="NB-ARC"/>
    <property type="match status" value="1"/>
</dbReference>
<dbReference type="InterPro" id="IPR044974">
    <property type="entry name" value="Disease_R_plants"/>
</dbReference>
<proteinExistence type="predicted"/>
<feature type="non-terminal residue" evidence="2">
    <location>
        <position position="83"/>
    </location>
</feature>
<dbReference type="SUPFAM" id="SSF52540">
    <property type="entry name" value="P-loop containing nucleoside triphosphate hydrolases"/>
    <property type="match status" value="1"/>
</dbReference>
<dbReference type="GO" id="GO:0043531">
    <property type="term" value="F:ADP binding"/>
    <property type="evidence" value="ECO:0007669"/>
    <property type="project" value="InterPro"/>
</dbReference>
<feature type="domain" description="NB-ARC" evidence="1">
    <location>
        <begin position="1"/>
        <end position="83"/>
    </location>
</feature>
<dbReference type="PANTHER" id="PTHR11017">
    <property type="entry name" value="LEUCINE-RICH REPEAT-CONTAINING PROTEIN"/>
    <property type="match status" value="1"/>
</dbReference>
<dbReference type="GO" id="GO:0006952">
    <property type="term" value="P:defense response"/>
    <property type="evidence" value="ECO:0007669"/>
    <property type="project" value="InterPro"/>
</dbReference>
<gene>
    <name evidence="2" type="primary">MRNBS1</name>
</gene>
<name>F8QZ69_MANIN</name>
<reference evidence="2" key="1">
    <citation type="submission" date="2010-06" db="EMBL/GenBank/DDBJ databases">
        <title>Cloning and Characterization Analysis of NBS-LRR Type Disease Resistance Gene Analogs in Mango (Mangifera indica Linn.).</title>
        <authorList>
            <person name="Liu Y."/>
            <person name="Lei X."/>
            <person name="Yao Q."/>
        </authorList>
    </citation>
    <scope>NUCLEOTIDE SEQUENCE</scope>
</reference>
<dbReference type="InterPro" id="IPR027417">
    <property type="entry name" value="P-loop_NTPase"/>
</dbReference>
<sequence>GMGGLGKTTLASAIFEKISKQFEASYFISNIREESEKSGGLNDLCQKLSSAILGDEHLNHGFTFRRKSLISRKKVLIVLDDVW</sequence>
<dbReference type="EMBL" id="HM446507">
    <property type="protein sequence ID" value="AEH49841.1"/>
    <property type="molecule type" value="Genomic_DNA"/>
</dbReference>
<organism evidence="2">
    <name type="scientific">Mangifera indica</name>
    <name type="common">Mango</name>
    <dbReference type="NCBI Taxonomy" id="29780"/>
    <lineage>
        <taxon>Eukaryota</taxon>
        <taxon>Viridiplantae</taxon>
        <taxon>Streptophyta</taxon>
        <taxon>Embryophyta</taxon>
        <taxon>Tracheophyta</taxon>
        <taxon>Spermatophyta</taxon>
        <taxon>Magnoliopsida</taxon>
        <taxon>eudicotyledons</taxon>
        <taxon>Gunneridae</taxon>
        <taxon>Pentapetalae</taxon>
        <taxon>rosids</taxon>
        <taxon>malvids</taxon>
        <taxon>Sapindales</taxon>
        <taxon>Anacardiaceae</taxon>
        <taxon>Mangifera</taxon>
    </lineage>
</organism>